<reference evidence="2 3" key="1">
    <citation type="submission" date="2020-08" db="EMBL/GenBank/DDBJ databases">
        <title>Genomic Encyclopedia of Type Strains, Phase III (KMG-III): the genomes of soil and plant-associated and newly described type strains.</title>
        <authorList>
            <person name="Whitman W."/>
        </authorList>
    </citation>
    <scope>NUCLEOTIDE SEQUENCE [LARGE SCALE GENOMIC DNA]</scope>
    <source>
        <strain evidence="2 3">CECT 8075</strain>
    </source>
</reference>
<proteinExistence type="predicted"/>
<evidence type="ECO:0000313" key="3">
    <source>
        <dbReference type="Proteomes" id="UP000536179"/>
    </source>
</evidence>
<dbReference type="RefSeq" id="WP_009105333.1">
    <property type="nucleotide sequence ID" value="NZ_JACHXU010000031.1"/>
</dbReference>
<accession>A0A7W5H953</accession>
<keyword evidence="1" id="KW-0175">Coiled coil</keyword>
<gene>
    <name evidence="2" type="ORF">FHS27_005900</name>
</gene>
<name>A0A7W5H953_9BACT</name>
<keyword evidence="3" id="KW-1185">Reference proteome</keyword>
<organism evidence="2 3">
    <name type="scientific">Aporhodopirellula rubra</name>
    <dbReference type="NCBI Taxonomy" id="980271"/>
    <lineage>
        <taxon>Bacteria</taxon>
        <taxon>Pseudomonadati</taxon>
        <taxon>Planctomycetota</taxon>
        <taxon>Planctomycetia</taxon>
        <taxon>Pirellulales</taxon>
        <taxon>Pirellulaceae</taxon>
        <taxon>Aporhodopirellula</taxon>
    </lineage>
</organism>
<dbReference type="Proteomes" id="UP000536179">
    <property type="component" value="Unassembled WGS sequence"/>
</dbReference>
<evidence type="ECO:0000313" key="2">
    <source>
        <dbReference type="EMBL" id="MBB3210054.1"/>
    </source>
</evidence>
<comment type="caution">
    <text evidence="2">The sequence shown here is derived from an EMBL/GenBank/DDBJ whole genome shotgun (WGS) entry which is preliminary data.</text>
</comment>
<evidence type="ECO:0000256" key="1">
    <source>
        <dbReference type="SAM" id="Coils"/>
    </source>
</evidence>
<protein>
    <submittedName>
        <fullName evidence="2">Chromosome segregation ATPase</fullName>
    </submittedName>
</protein>
<dbReference type="EMBL" id="JACHXU010000031">
    <property type="protein sequence ID" value="MBB3210054.1"/>
    <property type="molecule type" value="Genomic_DNA"/>
</dbReference>
<feature type="coiled-coil region" evidence="1">
    <location>
        <begin position="6"/>
        <end position="77"/>
    </location>
</feature>
<dbReference type="AlphaFoldDB" id="A0A7W5H953"/>
<sequence>MTARTIEQLKSEYEQLNERKIQAQTQLQEAQKQLTALQAEAEKEFGTSDVKELTEKLEQMETENEKRRSEYQTLLDKISGDLAEVEKATAANTTADA</sequence>